<dbReference type="AlphaFoldDB" id="A0A2P5BYU5"/>
<accession>A0A2P5BYU5</accession>
<evidence type="ECO:0000313" key="1">
    <source>
        <dbReference type="EMBL" id="PON53925.1"/>
    </source>
</evidence>
<reference evidence="2" key="1">
    <citation type="submission" date="2016-06" db="EMBL/GenBank/DDBJ databases">
        <title>Parallel loss of symbiosis genes in relatives of nitrogen-fixing non-legume Parasponia.</title>
        <authorList>
            <person name="Van Velzen R."/>
            <person name="Holmer R."/>
            <person name="Bu F."/>
            <person name="Rutten L."/>
            <person name="Van Zeijl A."/>
            <person name="Liu W."/>
            <person name="Santuari L."/>
            <person name="Cao Q."/>
            <person name="Sharma T."/>
            <person name="Shen D."/>
            <person name="Roswanjaya Y."/>
            <person name="Wardhani T."/>
            <person name="Kalhor M.S."/>
            <person name="Jansen J."/>
            <person name="Van den Hoogen J."/>
            <person name="Gungor B."/>
            <person name="Hartog M."/>
            <person name="Hontelez J."/>
            <person name="Verver J."/>
            <person name="Yang W.-C."/>
            <person name="Schijlen E."/>
            <person name="Repin R."/>
            <person name="Schilthuizen M."/>
            <person name="Schranz E."/>
            <person name="Heidstra R."/>
            <person name="Miyata K."/>
            <person name="Fedorova E."/>
            <person name="Kohlen W."/>
            <person name="Bisseling T."/>
            <person name="Smit S."/>
            <person name="Geurts R."/>
        </authorList>
    </citation>
    <scope>NUCLEOTIDE SEQUENCE [LARGE SCALE GENOMIC DNA]</scope>
    <source>
        <strain evidence="2">cv. WU1-14</strain>
    </source>
</reference>
<organism evidence="1 2">
    <name type="scientific">Parasponia andersonii</name>
    <name type="common">Sponia andersonii</name>
    <dbReference type="NCBI Taxonomy" id="3476"/>
    <lineage>
        <taxon>Eukaryota</taxon>
        <taxon>Viridiplantae</taxon>
        <taxon>Streptophyta</taxon>
        <taxon>Embryophyta</taxon>
        <taxon>Tracheophyta</taxon>
        <taxon>Spermatophyta</taxon>
        <taxon>Magnoliopsida</taxon>
        <taxon>eudicotyledons</taxon>
        <taxon>Gunneridae</taxon>
        <taxon>Pentapetalae</taxon>
        <taxon>rosids</taxon>
        <taxon>fabids</taxon>
        <taxon>Rosales</taxon>
        <taxon>Cannabaceae</taxon>
        <taxon>Parasponia</taxon>
    </lineage>
</organism>
<dbReference type="EMBL" id="JXTB01000201">
    <property type="protein sequence ID" value="PON53925.1"/>
    <property type="molecule type" value="Genomic_DNA"/>
</dbReference>
<keyword evidence="2" id="KW-1185">Reference proteome</keyword>
<name>A0A2P5BYU5_PARAD</name>
<protein>
    <submittedName>
        <fullName evidence="1">Uncharacterized protein</fullName>
    </submittedName>
</protein>
<feature type="non-terminal residue" evidence="1">
    <location>
        <position position="54"/>
    </location>
</feature>
<evidence type="ECO:0000313" key="2">
    <source>
        <dbReference type="Proteomes" id="UP000237105"/>
    </source>
</evidence>
<comment type="caution">
    <text evidence="1">The sequence shown here is derived from an EMBL/GenBank/DDBJ whole genome shotgun (WGS) entry which is preliminary data.</text>
</comment>
<sequence length="54" mass="6403">MNDDPKDFYRVDICDRLVMETFETRHVKDSLEDTILNRSDVMPKEARECLLAID</sequence>
<gene>
    <name evidence="1" type="ORF">PanWU01x14_199220</name>
</gene>
<dbReference type="Proteomes" id="UP000237105">
    <property type="component" value="Unassembled WGS sequence"/>
</dbReference>
<proteinExistence type="predicted"/>